<name>A0A5C6V9P3_9BURK</name>
<sequence length="88" mass="9761">MQSETHKKATVAAFLNWTALSILMLPVACFLWALAAYPPEYACWVGFAAAIYMWPVAGILFVVAAAFHVRPTRQRLETGARLRKAHGL</sequence>
<evidence type="ECO:0000313" key="5">
    <source>
        <dbReference type="Proteomes" id="UP001481677"/>
    </source>
</evidence>
<reference evidence="2 5" key="3">
    <citation type="submission" date="2024-01" db="EMBL/GenBank/DDBJ databases">
        <title>The diversity of rhizobia nodulating Mimosa spp. in eleven states of Brazil covering several biomes is determined by host plant, location, and edaphic factors.</title>
        <authorList>
            <person name="Rouws L."/>
            <person name="Barauna A."/>
            <person name="Beukes C."/>
            <person name="De Faria S.M."/>
            <person name="Gross E."/>
            <person name="Dos Reis Junior F.B."/>
            <person name="Simon M."/>
            <person name="Maluk M."/>
            <person name="Odee D.W."/>
            <person name="Kenicer G."/>
            <person name="Young J.P.W."/>
            <person name="Reis V.M."/>
            <person name="Zilli J."/>
            <person name="James E.K."/>
        </authorList>
    </citation>
    <scope>NUCLEOTIDE SEQUENCE [LARGE SCALE GENOMIC DNA]</scope>
    <source>
        <strain evidence="2 5">JPY530</strain>
    </source>
</reference>
<dbReference type="RefSeq" id="WP_028368745.1">
    <property type="nucleotide sequence ID" value="NZ_JAZHFZ010000001.1"/>
</dbReference>
<proteinExistence type="predicted"/>
<dbReference type="Proteomes" id="UP000321776">
    <property type="component" value="Unassembled WGS sequence"/>
</dbReference>
<keyword evidence="1" id="KW-0812">Transmembrane</keyword>
<reference evidence="3 4" key="1">
    <citation type="journal article" date="2018" name="Int. J. Syst. Evol. Microbiol.">
        <title>Paraburkholderia azotifigens sp. nov., a nitrogen-fixing bacterium isolated from paddy soil.</title>
        <authorList>
            <person name="Choi G.M."/>
            <person name="Im W.T."/>
        </authorList>
    </citation>
    <scope>NUCLEOTIDE SEQUENCE [LARGE SCALE GENOMIC DNA]</scope>
    <source>
        <strain evidence="3 4">NF 2-5-3</strain>
    </source>
</reference>
<feature type="transmembrane region" description="Helical" evidence="1">
    <location>
        <begin position="41"/>
        <end position="67"/>
    </location>
</feature>
<organism evidence="3 4">
    <name type="scientific">Paraburkholderia azotifigens</name>
    <dbReference type="NCBI Taxonomy" id="2057004"/>
    <lineage>
        <taxon>Bacteria</taxon>
        <taxon>Pseudomonadati</taxon>
        <taxon>Pseudomonadota</taxon>
        <taxon>Betaproteobacteria</taxon>
        <taxon>Burkholderiales</taxon>
        <taxon>Burkholderiaceae</taxon>
        <taxon>Paraburkholderia</taxon>
    </lineage>
</organism>
<gene>
    <name evidence="3" type="ORF">FRZ40_43240</name>
    <name evidence="2" type="ORF">V4C56_02535</name>
</gene>
<comment type="caution">
    <text evidence="3">The sequence shown here is derived from an EMBL/GenBank/DDBJ whole genome shotgun (WGS) entry which is preliminary data.</text>
</comment>
<reference evidence="3" key="2">
    <citation type="submission" date="2019-08" db="EMBL/GenBank/DDBJ databases">
        <authorList>
            <person name="Im W.-T."/>
        </authorList>
    </citation>
    <scope>NUCLEOTIDE SEQUENCE</scope>
    <source>
        <strain evidence="3">NF 2-5-3</strain>
    </source>
</reference>
<dbReference type="EMBL" id="JAZHGA010000001">
    <property type="protein sequence ID" value="MEM5338498.1"/>
    <property type="molecule type" value="Genomic_DNA"/>
</dbReference>
<evidence type="ECO:0000313" key="3">
    <source>
        <dbReference type="EMBL" id="TXC81016.1"/>
    </source>
</evidence>
<evidence type="ECO:0000313" key="4">
    <source>
        <dbReference type="Proteomes" id="UP000321776"/>
    </source>
</evidence>
<evidence type="ECO:0000313" key="2">
    <source>
        <dbReference type="EMBL" id="MEM5338498.1"/>
    </source>
</evidence>
<protein>
    <submittedName>
        <fullName evidence="3">Uncharacterized protein</fullName>
    </submittedName>
</protein>
<keyword evidence="1" id="KW-0472">Membrane</keyword>
<evidence type="ECO:0000256" key="1">
    <source>
        <dbReference type="SAM" id="Phobius"/>
    </source>
</evidence>
<keyword evidence="5" id="KW-1185">Reference proteome</keyword>
<feature type="transmembrane region" description="Helical" evidence="1">
    <location>
        <begin position="12"/>
        <end position="35"/>
    </location>
</feature>
<dbReference type="EMBL" id="VOQS01000005">
    <property type="protein sequence ID" value="TXC81016.1"/>
    <property type="molecule type" value="Genomic_DNA"/>
</dbReference>
<dbReference type="AlphaFoldDB" id="A0A5C6V9P3"/>
<keyword evidence="1" id="KW-1133">Transmembrane helix</keyword>
<accession>A0A5C6V9P3</accession>
<dbReference type="Proteomes" id="UP001481677">
    <property type="component" value="Unassembled WGS sequence"/>
</dbReference>